<protein>
    <submittedName>
        <fullName evidence="2">Alkaline shock response membrane anchor protein AmaP</fullName>
    </submittedName>
</protein>
<keyword evidence="1" id="KW-0472">Membrane</keyword>
<reference evidence="2 3" key="1">
    <citation type="submission" date="2018-06" db="EMBL/GenBank/DDBJ databases">
        <title>Extensive metabolic versatility and redundancy in microbially diverse, dynamic hydrothermal sediments.</title>
        <authorList>
            <person name="Dombrowski N."/>
            <person name="Teske A."/>
            <person name="Baker B.J."/>
        </authorList>
    </citation>
    <scope>NUCLEOTIDE SEQUENCE [LARGE SCALE GENOMIC DNA]</scope>
    <source>
        <strain evidence="2">B3_G15</strain>
    </source>
</reference>
<evidence type="ECO:0000313" key="2">
    <source>
        <dbReference type="EMBL" id="RLE15525.1"/>
    </source>
</evidence>
<feature type="transmembrane region" description="Helical" evidence="1">
    <location>
        <begin position="7"/>
        <end position="35"/>
    </location>
</feature>
<dbReference type="Proteomes" id="UP000280417">
    <property type="component" value="Unassembled WGS sequence"/>
</dbReference>
<keyword evidence="1" id="KW-0812">Transmembrane</keyword>
<gene>
    <name evidence="2" type="primary">amaP</name>
    <name evidence="2" type="ORF">DRJ04_00075</name>
</gene>
<organism evidence="2 3">
    <name type="scientific">Aerophobetes bacterium</name>
    <dbReference type="NCBI Taxonomy" id="2030807"/>
    <lineage>
        <taxon>Bacteria</taxon>
        <taxon>Candidatus Aerophobota</taxon>
    </lineage>
</organism>
<dbReference type="EMBL" id="QMQA01000001">
    <property type="protein sequence ID" value="RLE15525.1"/>
    <property type="molecule type" value="Genomic_DNA"/>
</dbReference>
<keyword evidence="1" id="KW-1133">Transmembrane helix</keyword>
<dbReference type="AlphaFoldDB" id="A0A662DJ22"/>
<dbReference type="NCBIfam" id="NF033218">
    <property type="entry name" value="anchor_AmaP"/>
    <property type="match status" value="1"/>
</dbReference>
<feature type="transmembrane region" description="Helical" evidence="1">
    <location>
        <begin position="47"/>
        <end position="67"/>
    </location>
</feature>
<name>A0A662DJ22_UNCAE</name>
<comment type="caution">
    <text evidence="2">The sequence shown here is derived from an EMBL/GenBank/DDBJ whole genome shotgun (WGS) entry which is preliminary data.</text>
</comment>
<proteinExistence type="predicted"/>
<evidence type="ECO:0000256" key="1">
    <source>
        <dbReference type="SAM" id="Phobius"/>
    </source>
</evidence>
<evidence type="ECO:0000313" key="3">
    <source>
        <dbReference type="Proteomes" id="UP000280417"/>
    </source>
</evidence>
<sequence length="173" mass="18992">MKTYQKILWIIGLVALFAMSLGGLLVSAGVLPRILVFSALTAIEIDVYVRIVTIIVFAFLLVLSVYLPLFTWTEKKGTVVPLRNPLGEVKISQKAISDFIQRVGGEVQGVGDLKAKVKSTEEGVDIDLSLSVQAQGEIPRLIDELQSVVKKYLNTTVGIENVREIRVKVGKII</sequence>
<accession>A0A662DJ22</accession>